<dbReference type="OrthoDB" id="7359714at2"/>
<feature type="chain" id="PRO_5021889359" description="LTXXQ motif family protein" evidence="2">
    <location>
        <begin position="34"/>
        <end position="187"/>
    </location>
</feature>
<feature type="compositionally biased region" description="Low complexity" evidence="1">
    <location>
        <begin position="39"/>
        <end position="70"/>
    </location>
</feature>
<evidence type="ECO:0008006" key="5">
    <source>
        <dbReference type="Google" id="ProtNLM"/>
    </source>
</evidence>
<dbReference type="AlphaFoldDB" id="A0A560H6A5"/>
<accession>A0A560H6A5</accession>
<proteinExistence type="predicted"/>
<dbReference type="EMBL" id="VITR01000007">
    <property type="protein sequence ID" value="TWB41846.1"/>
    <property type="molecule type" value="Genomic_DNA"/>
</dbReference>
<organism evidence="3 4">
    <name type="scientific">Nitrospirillum amazonense</name>
    <dbReference type="NCBI Taxonomy" id="28077"/>
    <lineage>
        <taxon>Bacteria</taxon>
        <taxon>Pseudomonadati</taxon>
        <taxon>Pseudomonadota</taxon>
        <taxon>Alphaproteobacteria</taxon>
        <taxon>Rhodospirillales</taxon>
        <taxon>Azospirillaceae</taxon>
        <taxon>Nitrospirillum</taxon>
    </lineage>
</organism>
<name>A0A560H6A5_9PROT</name>
<dbReference type="Proteomes" id="UP000315751">
    <property type="component" value="Unassembled WGS sequence"/>
</dbReference>
<keyword evidence="2" id="KW-0732">Signal</keyword>
<protein>
    <recommendedName>
        <fullName evidence="5">LTXXQ motif family protein</fullName>
    </recommendedName>
</protein>
<comment type="caution">
    <text evidence="3">The sequence shown here is derived from an EMBL/GenBank/DDBJ whole genome shotgun (WGS) entry which is preliminary data.</text>
</comment>
<reference evidence="3 4" key="1">
    <citation type="submission" date="2019-06" db="EMBL/GenBank/DDBJ databases">
        <title>Genomic Encyclopedia of Type Strains, Phase IV (KMG-V): Genome sequencing to study the core and pangenomes of soil and plant-associated prokaryotes.</title>
        <authorList>
            <person name="Whitman W."/>
        </authorList>
    </citation>
    <scope>NUCLEOTIDE SEQUENCE [LARGE SCALE GENOMIC DNA]</scope>
    <source>
        <strain evidence="3 4">BR 11622</strain>
    </source>
</reference>
<evidence type="ECO:0000313" key="4">
    <source>
        <dbReference type="Proteomes" id="UP000315751"/>
    </source>
</evidence>
<evidence type="ECO:0000256" key="2">
    <source>
        <dbReference type="SAM" id="SignalP"/>
    </source>
</evidence>
<gene>
    <name evidence="3" type="ORF">FBZ90_107221</name>
</gene>
<dbReference type="RefSeq" id="WP_145732952.1">
    <property type="nucleotide sequence ID" value="NZ_VITR01000007.1"/>
</dbReference>
<feature type="region of interest" description="Disordered" evidence="1">
    <location>
        <begin position="39"/>
        <end position="93"/>
    </location>
</feature>
<keyword evidence="4" id="KW-1185">Reference proteome</keyword>
<evidence type="ECO:0000313" key="3">
    <source>
        <dbReference type="EMBL" id="TWB41846.1"/>
    </source>
</evidence>
<sequence length="187" mass="19247">MSLRVAVRRSLMTLPVLASATTLAFVGAAPAWAQAAKPAATTPSTGSAPILPSATKPTAPAAAAPAAGTKAGEEDDGWTCPFPKKVPTIPDGKTAPEADMRKAHEEMQAYVNSGQGFIACVDQLVAQHPDKVTVAKFLQLTRVQDAVVSDMEILAARFNQQLHVYKARTGGAPAPAAPAPATKPAGK</sequence>
<evidence type="ECO:0000256" key="1">
    <source>
        <dbReference type="SAM" id="MobiDB-lite"/>
    </source>
</evidence>
<feature type="signal peptide" evidence="2">
    <location>
        <begin position="1"/>
        <end position="33"/>
    </location>
</feature>